<dbReference type="AlphaFoldDB" id="A0ABC9WQD7"/>
<evidence type="ECO:0000313" key="2">
    <source>
        <dbReference type="EMBL" id="GAB0187654.1"/>
    </source>
</evidence>
<dbReference type="Proteomes" id="UP001623348">
    <property type="component" value="Unassembled WGS sequence"/>
</dbReference>
<reference evidence="2 3" key="1">
    <citation type="submission" date="2024-06" db="EMBL/GenBank/DDBJ databases">
        <title>The draft genome of Grus japonensis, version 3.</title>
        <authorList>
            <person name="Nabeshima K."/>
            <person name="Suzuki S."/>
            <person name="Onuma M."/>
        </authorList>
    </citation>
    <scope>NUCLEOTIDE SEQUENCE [LARGE SCALE GENOMIC DNA]</scope>
    <source>
        <strain evidence="2 3">451A</strain>
    </source>
</reference>
<sequence length="167" mass="18786">MEPDGVHQGVLWELAEVLAKPLSIICQQSWLTWDVPVDWRLANVMPIHKKGWKEDPGNYRPVSLTLVLGKVMEQIILSAIMWHVQDNHGFMKGRSCLTNLISFYDKVTHSVNEGKAVDIVYLDFSKAFDTISHIILLEKLPIHGLDGCVLGWVEKLAGWPGPKSCGE</sequence>
<dbReference type="InterPro" id="IPR043502">
    <property type="entry name" value="DNA/RNA_pol_sf"/>
</dbReference>
<dbReference type="InterPro" id="IPR000477">
    <property type="entry name" value="RT_dom"/>
</dbReference>
<protein>
    <submittedName>
        <fullName evidence="2">Mitochondrial enolase superfamily member 1</fullName>
    </submittedName>
</protein>
<dbReference type="PANTHER" id="PTHR33332">
    <property type="entry name" value="REVERSE TRANSCRIPTASE DOMAIN-CONTAINING PROTEIN"/>
    <property type="match status" value="1"/>
</dbReference>
<organism evidence="2 3">
    <name type="scientific">Grus japonensis</name>
    <name type="common">Japanese crane</name>
    <name type="synonym">Red-crowned crane</name>
    <dbReference type="NCBI Taxonomy" id="30415"/>
    <lineage>
        <taxon>Eukaryota</taxon>
        <taxon>Metazoa</taxon>
        <taxon>Chordata</taxon>
        <taxon>Craniata</taxon>
        <taxon>Vertebrata</taxon>
        <taxon>Euteleostomi</taxon>
        <taxon>Archelosauria</taxon>
        <taxon>Archosauria</taxon>
        <taxon>Dinosauria</taxon>
        <taxon>Saurischia</taxon>
        <taxon>Theropoda</taxon>
        <taxon>Coelurosauria</taxon>
        <taxon>Aves</taxon>
        <taxon>Neognathae</taxon>
        <taxon>Neoaves</taxon>
        <taxon>Gruiformes</taxon>
        <taxon>Gruidae</taxon>
        <taxon>Grus</taxon>
    </lineage>
</organism>
<name>A0ABC9WQD7_GRUJA</name>
<accession>A0ABC9WQD7</accession>
<evidence type="ECO:0000313" key="3">
    <source>
        <dbReference type="Proteomes" id="UP001623348"/>
    </source>
</evidence>
<proteinExistence type="predicted"/>
<dbReference type="CDD" id="cd01650">
    <property type="entry name" value="RT_nLTR_like"/>
    <property type="match status" value="1"/>
</dbReference>
<evidence type="ECO:0000259" key="1">
    <source>
        <dbReference type="Pfam" id="PF00078"/>
    </source>
</evidence>
<dbReference type="EMBL" id="BAAFJT010000003">
    <property type="protein sequence ID" value="GAB0187654.1"/>
    <property type="molecule type" value="Genomic_DNA"/>
</dbReference>
<dbReference type="Pfam" id="PF00078">
    <property type="entry name" value="RVT_1"/>
    <property type="match status" value="1"/>
</dbReference>
<dbReference type="SUPFAM" id="SSF56672">
    <property type="entry name" value="DNA/RNA polymerases"/>
    <property type="match status" value="1"/>
</dbReference>
<keyword evidence="3" id="KW-1185">Reference proteome</keyword>
<comment type="caution">
    <text evidence="2">The sequence shown here is derived from an EMBL/GenBank/DDBJ whole genome shotgun (WGS) entry which is preliminary data.</text>
</comment>
<feature type="domain" description="Reverse transcriptase" evidence="1">
    <location>
        <begin position="47"/>
        <end position="148"/>
    </location>
</feature>
<gene>
    <name evidence="2" type="ORF">GRJ2_001230700</name>
</gene>